<dbReference type="EMBL" id="CAJOBR010009452">
    <property type="protein sequence ID" value="CAF4893052.1"/>
    <property type="molecule type" value="Genomic_DNA"/>
</dbReference>
<dbReference type="Proteomes" id="UP000663848">
    <property type="component" value="Unassembled WGS sequence"/>
</dbReference>
<gene>
    <name evidence="3" type="ORF">GRG538_LOCUS9075</name>
    <name evidence="5" type="ORF">HFQ381_LOCUS17302</name>
    <name evidence="4" type="ORF">LUA448_LOCUS30847</name>
    <name evidence="7" type="ORF">QYT958_LOCUS30244</name>
    <name evidence="2" type="ORF">TIS948_LOCUS25606</name>
    <name evidence="6" type="ORF">UJA718_LOCUS39349</name>
</gene>
<reference evidence="4" key="1">
    <citation type="submission" date="2021-02" db="EMBL/GenBank/DDBJ databases">
        <authorList>
            <person name="Nowell W R."/>
        </authorList>
    </citation>
    <scope>NUCLEOTIDE SEQUENCE</scope>
</reference>
<dbReference type="Proteomes" id="UP000663872">
    <property type="component" value="Unassembled WGS sequence"/>
</dbReference>
<dbReference type="Proteomes" id="UP000663851">
    <property type="component" value="Unassembled WGS sequence"/>
</dbReference>
<organism evidence="4 8">
    <name type="scientific">Rotaria socialis</name>
    <dbReference type="NCBI Taxonomy" id="392032"/>
    <lineage>
        <taxon>Eukaryota</taxon>
        <taxon>Metazoa</taxon>
        <taxon>Spiralia</taxon>
        <taxon>Gnathifera</taxon>
        <taxon>Rotifera</taxon>
        <taxon>Eurotatoria</taxon>
        <taxon>Bdelloidea</taxon>
        <taxon>Philodinida</taxon>
        <taxon>Philodinidae</taxon>
        <taxon>Rotaria</taxon>
    </lineage>
</organism>
<dbReference type="Proteomes" id="UP000663825">
    <property type="component" value="Unassembled WGS sequence"/>
</dbReference>
<comment type="caution">
    <text evidence="4">The sequence shown here is derived from an EMBL/GenBank/DDBJ whole genome shotgun (WGS) entry which is preliminary data.</text>
</comment>
<evidence type="ECO:0000256" key="1">
    <source>
        <dbReference type="SAM" id="MobiDB-lite"/>
    </source>
</evidence>
<dbReference type="EMBL" id="CAJNYD010004577">
    <property type="protein sequence ID" value="CAF3609392.1"/>
    <property type="molecule type" value="Genomic_DNA"/>
</dbReference>
<dbReference type="AlphaFoldDB" id="A0A818NRW8"/>
<dbReference type="EMBL" id="CAJNYT010001023">
    <property type="protein sequence ID" value="CAF3390563.1"/>
    <property type="molecule type" value="Genomic_DNA"/>
</dbReference>
<evidence type="ECO:0000313" key="5">
    <source>
        <dbReference type="EMBL" id="CAF4359670.1"/>
    </source>
</evidence>
<sequence length="118" mass="12990">MTTTGSIHELRENNRCGICRQKGIFHCEHDTPYRDIYLGVFDPTAPRNILINTEKPKVSRGAQNNSASHGGENANQPANLNATGQLHHGKKSRKPVATKKTPANTSEQNKEKKGCTIL</sequence>
<evidence type="ECO:0000313" key="8">
    <source>
        <dbReference type="Proteomes" id="UP000663833"/>
    </source>
</evidence>
<dbReference type="Proteomes" id="UP000663873">
    <property type="component" value="Unassembled WGS sequence"/>
</dbReference>
<keyword evidence="9" id="KW-1185">Reference proteome</keyword>
<evidence type="ECO:0000313" key="7">
    <source>
        <dbReference type="EMBL" id="CAF4893052.1"/>
    </source>
</evidence>
<evidence type="ECO:0000313" key="4">
    <source>
        <dbReference type="EMBL" id="CAF3609392.1"/>
    </source>
</evidence>
<dbReference type="EMBL" id="CAJOBP010041585">
    <property type="protein sequence ID" value="CAF4759154.1"/>
    <property type="molecule type" value="Genomic_DNA"/>
</dbReference>
<proteinExistence type="predicted"/>
<protein>
    <submittedName>
        <fullName evidence="4">Uncharacterized protein</fullName>
    </submittedName>
</protein>
<dbReference type="OrthoDB" id="10028910at2759"/>
<evidence type="ECO:0000313" key="9">
    <source>
        <dbReference type="Proteomes" id="UP000663873"/>
    </source>
</evidence>
<dbReference type="EMBL" id="CAJOBO010001276">
    <property type="protein sequence ID" value="CAF4359670.1"/>
    <property type="molecule type" value="Genomic_DNA"/>
</dbReference>
<name>A0A818NRW8_9BILA</name>
<dbReference type="Proteomes" id="UP000663833">
    <property type="component" value="Unassembled WGS sequence"/>
</dbReference>
<evidence type="ECO:0000313" key="6">
    <source>
        <dbReference type="EMBL" id="CAF4759154.1"/>
    </source>
</evidence>
<feature type="compositionally biased region" description="Polar residues" evidence="1">
    <location>
        <begin position="61"/>
        <end position="84"/>
    </location>
</feature>
<feature type="compositionally biased region" description="Basic and acidic residues" evidence="1">
    <location>
        <begin position="108"/>
        <end position="118"/>
    </location>
</feature>
<feature type="region of interest" description="Disordered" evidence="1">
    <location>
        <begin position="52"/>
        <end position="118"/>
    </location>
</feature>
<evidence type="ECO:0000313" key="3">
    <source>
        <dbReference type="EMBL" id="CAF3390563.1"/>
    </source>
</evidence>
<feature type="compositionally biased region" description="Basic residues" evidence="1">
    <location>
        <begin position="87"/>
        <end position="97"/>
    </location>
</feature>
<evidence type="ECO:0000313" key="2">
    <source>
        <dbReference type="EMBL" id="CAF3377210.1"/>
    </source>
</evidence>
<dbReference type="EMBL" id="CAJNXB010004465">
    <property type="protein sequence ID" value="CAF3377210.1"/>
    <property type="molecule type" value="Genomic_DNA"/>
</dbReference>
<accession>A0A818NRW8</accession>